<dbReference type="Proteomes" id="UP001166286">
    <property type="component" value="Unassembled WGS sequence"/>
</dbReference>
<dbReference type="PANTHER" id="PTHR21686">
    <property type="entry name" value="DEOXYNUCLEOTIDYLTRANSFERASE TERMINAL-INTERACTING PROTEIN 2"/>
    <property type="match status" value="1"/>
</dbReference>
<evidence type="ECO:0000256" key="1">
    <source>
        <dbReference type="ARBA" id="ARBA00004604"/>
    </source>
</evidence>
<organism evidence="5 6">
    <name type="scientific">Cladonia borealis</name>
    <dbReference type="NCBI Taxonomy" id="184061"/>
    <lineage>
        <taxon>Eukaryota</taxon>
        <taxon>Fungi</taxon>
        <taxon>Dikarya</taxon>
        <taxon>Ascomycota</taxon>
        <taxon>Pezizomycotina</taxon>
        <taxon>Lecanoromycetes</taxon>
        <taxon>OSLEUM clade</taxon>
        <taxon>Lecanoromycetidae</taxon>
        <taxon>Lecanorales</taxon>
        <taxon>Lecanorineae</taxon>
        <taxon>Cladoniaceae</taxon>
        <taxon>Cladonia</taxon>
    </lineage>
</organism>
<dbReference type="EMBL" id="JAFEKC020000009">
    <property type="protein sequence ID" value="KAK0512815.1"/>
    <property type="molecule type" value="Genomic_DNA"/>
</dbReference>
<evidence type="ECO:0000313" key="6">
    <source>
        <dbReference type="Proteomes" id="UP001166286"/>
    </source>
</evidence>
<dbReference type="GO" id="GO:0003723">
    <property type="term" value="F:RNA binding"/>
    <property type="evidence" value="ECO:0007669"/>
    <property type="project" value="TreeGrafter"/>
</dbReference>
<dbReference type="AlphaFoldDB" id="A0AA39R0Y9"/>
<comment type="caution">
    <text evidence="5">The sequence shown here is derived from an EMBL/GenBank/DDBJ whole genome shotgun (WGS) entry which is preliminary data.</text>
</comment>
<evidence type="ECO:0000313" key="5">
    <source>
        <dbReference type="EMBL" id="KAK0512815.1"/>
    </source>
</evidence>
<proteinExistence type="predicted"/>
<keyword evidence="2" id="KW-0539">Nucleus</keyword>
<dbReference type="GO" id="GO:0006396">
    <property type="term" value="P:RNA processing"/>
    <property type="evidence" value="ECO:0007669"/>
    <property type="project" value="TreeGrafter"/>
</dbReference>
<feature type="domain" description="Fcf2 pre-rRNA processing C-terminal" evidence="4">
    <location>
        <begin position="104"/>
        <end position="197"/>
    </location>
</feature>
<feature type="compositionally biased region" description="Acidic residues" evidence="3">
    <location>
        <begin position="1"/>
        <end position="12"/>
    </location>
</feature>
<evidence type="ECO:0000256" key="2">
    <source>
        <dbReference type="ARBA" id="ARBA00023242"/>
    </source>
</evidence>
<dbReference type="InterPro" id="IPR014810">
    <property type="entry name" value="Fcf2_C"/>
</dbReference>
<evidence type="ECO:0000256" key="3">
    <source>
        <dbReference type="SAM" id="MobiDB-lite"/>
    </source>
</evidence>
<accession>A0AA39R0Y9</accession>
<keyword evidence="6" id="KW-1185">Reference proteome</keyword>
<gene>
    <name evidence="5" type="ORF">JMJ35_004832</name>
</gene>
<feature type="compositionally biased region" description="Basic and acidic residues" evidence="3">
    <location>
        <begin position="24"/>
        <end position="35"/>
    </location>
</feature>
<reference evidence="5" key="1">
    <citation type="submission" date="2023-03" db="EMBL/GenBank/DDBJ databases">
        <title>Complete genome of Cladonia borealis.</title>
        <authorList>
            <person name="Park H."/>
        </authorList>
    </citation>
    <scope>NUCLEOTIDE SEQUENCE</scope>
    <source>
        <strain evidence="5">ANT050790</strain>
    </source>
</reference>
<dbReference type="GO" id="GO:0005730">
    <property type="term" value="C:nucleolus"/>
    <property type="evidence" value="ECO:0007669"/>
    <property type="project" value="UniProtKB-SubCell"/>
</dbReference>
<dbReference type="PANTHER" id="PTHR21686:SF12">
    <property type="entry name" value="DEOXYNUCLEOTIDYLTRANSFERASE TERMINAL-INTERACTING PROTEIN 2"/>
    <property type="match status" value="1"/>
</dbReference>
<evidence type="ECO:0000259" key="4">
    <source>
        <dbReference type="Pfam" id="PF08698"/>
    </source>
</evidence>
<comment type="subcellular location">
    <subcellularLocation>
        <location evidence="1">Nucleus</location>
        <location evidence="1">Nucleolus</location>
    </subcellularLocation>
</comment>
<protein>
    <recommendedName>
        <fullName evidence="4">Fcf2 pre-rRNA processing C-terminal domain-containing protein</fullName>
    </recommendedName>
</protein>
<name>A0AA39R0Y9_9LECA</name>
<dbReference type="Pfam" id="PF08698">
    <property type="entry name" value="Fcf2"/>
    <property type="match status" value="1"/>
</dbReference>
<dbReference type="InterPro" id="IPR039883">
    <property type="entry name" value="Fcf2/DNTTIP2"/>
</dbReference>
<sequence>MDQQGDWEDSDLSDSQVNSLLQRAEQRLKNSETTRNHPAKAPTWQRISKLETGVITQPYISTINRIARTDSSRLLSSRDRGLSNSPRRVEDPVKLKARVVKEKRATAGSDFFDMPRTNLTPELKTDLRLIQMRSVLDPHRHYKKTSKASIPQYSQVGTIIEGPTEYLTSRLPNKERKRTFVEEVLANETSTGRFKNKYNDVQASKTSGRKAFYKKLKAKRSGGIYKR</sequence>
<feature type="region of interest" description="Disordered" evidence="3">
    <location>
        <begin position="1"/>
        <end position="42"/>
    </location>
</feature>